<gene>
    <name evidence="3" type="ORF">PECUL_23A021128</name>
</gene>
<dbReference type="PANTHER" id="PTHR18870:SF8">
    <property type="entry name" value="PROTEIN FAM184B"/>
    <property type="match status" value="1"/>
</dbReference>
<dbReference type="Proteomes" id="UP001295444">
    <property type="component" value="Chromosome 06"/>
</dbReference>
<reference evidence="3" key="1">
    <citation type="submission" date="2022-03" db="EMBL/GenBank/DDBJ databases">
        <authorList>
            <person name="Alioto T."/>
            <person name="Alioto T."/>
            <person name="Gomez Garrido J."/>
        </authorList>
    </citation>
    <scope>NUCLEOTIDE SEQUENCE</scope>
</reference>
<keyword evidence="1 2" id="KW-0175">Coiled coil</keyword>
<sequence length="391" mass="45138">MDSLPNFWKMGGSFVAFLYTYTTEFETQLSKKEQELTDSKNIQVQLEEELNITKQRLLLQEKEIHSQTEQIQALSSTRKAYATELAELKSQYEKQQLMCSNGNNNGEVVTLKQEESSQNLLRVRNDELEESKRELSGLKMENSGLKSSVDQHSKENAILQQEVLNLTERQNKITKDLRLKQKTELDVLRHSHQQEIQTLVSNFSSAQALLQAKVISLEADLKDMEDRFAKHPRPEDLKIIKCLQDKIAEKDQVIKHLLELKEYDMEDDVPFNSETHRSQSFSCNAGSLTPTLKQKKKIGEIPTRVISVPNLAAYEKNLMNHDIIPRKIMNPIRNSPSLDQSVKHGYPFKPPAQLLNIIRPSRRIHTNVSSKADSSDQEPKRPEWFTKYFSF</sequence>
<dbReference type="PANTHER" id="PTHR18870">
    <property type="entry name" value="PROTEIN TAG-278-RELATED"/>
    <property type="match status" value="1"/>
</dbReference>
<protein>
    <submittedName>
        <fullName evidence="3">Uncharacterized protein</fullName>
    </submittedName>
</protein>
<dbReference type="AlphaFoldDB" id="A0AAD1SJB9"/>
<evidence type="ECO:0000313" key="4">
    <source>
        <dbReference type="Proteomes" id="UP001295444"/>
    </source>
</evidence>
<feature type="coiled-coil region" evidence="2">
    <location>
        <begin position="29"/>
        <end position="169"/>
    </location>
</feature>
<evidence type="ECO:0000313" key="3">
    <source>
        <dbReference type="EMBL" id="CAH2299883.1"/>
    </source>
</evidence>
<name>A0AAD1SJB9_PELCU</name>
<evidence type="ECO:0000256" key="2">
    <source>
        <dbReference type="SAM" id="Coils"/>
    </source>
</evidence>
<organism evidence="3 4">
    <name type="scientific">Pelobates cultripes</name>
    <name type="common">Western spadefoot toad</name>
    <dbReference type="NCBI Taxonomy" id="61616"/>
    <lineage>
        <taxon>Eukaryota</taxon>
        <taxon>Metazoa</taxon>
        <taxon>Chordata</taxon>
        <taxon>Craniata</taxon>
        <taxon>Vertebrata</taxon>
        <taxon>Euteleostomi</taxon>
        <taxon>Amphibia</taxon>
        <taxon>Batrachia</taxon>
        <taxon>Anura</taxon>
        <taxon>Pelobatoidea</taxon>
        <taxon>Pelobatidae</taxon>
        <taxon>Pelobates</taxon>
    </lineage>
</organism>
<dbReference type="EMBL" id="OW240917">
    <property type="protein sequence ID" value="CAH2299883.1"/>
    <property type="molecule type" value="Genomic_DNA"/>
</dbReference>
<evidence type="ECO:0000256" key="1">
    <source>
        <dbReference type="ARBA" id="ARBA00023054"/>
    </source>
</evidence>
<proteinExistence type="predicted"/>
<keyword evidence="4" id="KW-1185">Reference proteome</keyword>
<accession>A0AAD1SJB9</accession>